<dbReference type="PANTHER" id="PTHR34075">
    <property type="entry name" value="BLR3430 PROTEIN"/>
    <property type="match status" value="1"/>
</dbReference>
<gene>
    <name evidence="3" type="ORF">AU192_18120</name>
</gene>
<proteinExistence type="predicted"/>
<dbReference type="GO" id="GO:0003677">
    <property type="term" value="F:DNA binding"/>
    <property type="evidence" value="ECO:0007669"/>
    <property type="project" value="UniProtKB-KW"/>
</dbReference>
<dbReference type="SUPFAM" id="SSF50249">
    <property type="entry name" value="Nucleic acid-binding proteins"/>
    <property type="match status" value="1"/>
</dbReference>
<dbReference type="Proteomes" id="UP000053707">
    <property type="component" value="Unassembled WGS sequence"/>
</dbReference>
<dbReference type="AlphaFoldDB" id="A0A101A4M8"/>
<protein>
    <submittedName>
        <fullName evidence="3">DNA-binding protein</fullName>
    </submittedName>
</protein>
<dbReference type="EMBL" id="LQIR01000031">
    <property type="protein sequence ID" value="KUI13218.1"/>
    <property type="molecule type" value="Genomic_DNA"/>
</dbReference>
<dbReference type="InterPro" id="IPR052513">
    <property type="entry name" value="Thioester_dehydratase-like"/>
</dbReference>
<keyword evidence="3" id="KW-0238">DNA-binding</keyword>
<keyword evidence="4" id="KW-1185">Reference proteome</keyword>
<feature type="domain" description="ChsH2 C-terminal OB-fold" evidence="1">
    <location>
        <begin position="62"/>
        <end position="126"/>
    </location>
</feature>
<comment type="caution">
    <text evidence="3">The sequence shown here is derived from an EMBL/GenBank/DDBJ whole genome shotgun (WGS) entry which is preliminary data.</text>
</comment>
<dbReference type="Pfam" id="PF12172">
    <property type="entry name" value="zf-ChsH2"/>
    <property type="match status" value="1"/>
</dbReference>
<dbReference type="PANTHER" id="PTHR34075:SF5">
    <property type="entry name" value="BLR3430 PROTEIN"/>
    <property type="match status" value="1"/>
</dbReference>
<dbReference type="InterPro" id="IPR022002">
    <property type="entry name" value="ChsH2_Znr"/>
</dbReference>
<evidence type="ECO:0000313" key="3">
    <source>
        <dbReference type="EMBL" id="KUI13218.1"/>
    </source>
</evidence>
<name>A0A101A4M8_9MYCO</name>
<accession>A0A101A4M8</accession>
<evidence type="ECO:0000259" key="1">
    <source>
        <dbReference type="Pfam" id="PF01796"/>
    </source>
</evidence>
<dbReference type="Gene3D" id="6.10.30.10">
    <property type="match status" value="1"/>
</dbReference>
<reference evidence="3 4" key="1">
    <citation type="submission" date="2016-01" db="EMBL/GenBank/DDBJ databases">
        <authorList>
            <consortium name="TB Trials Study Group"/>
            <person name="Sutton G."/>
            <person name="Brinkac L."/>
            <person name="Sanka R."/>
            <person name="Adams M."/>
            <person name="Lau E.L."/>
            <person name="Macaden R."/>
            <person name="Grewal H.M.S."/>
        </authorList>
    </citation>
    <scope>NUCLEOTIDE SEQUENCE [LARGE SCALE GENOMIC DNA]</scope>
    <source>
        <strain evidence="3 4">IS-1744</strain>
    </source>
</reference>
<evidence type="ECO:0000259" key="2">
    <source>
        <dbReference type="Pfam" id="PF12172"/>
    </source>
</evidence>
<feature type="domain" description="ChsH2 rubredoxin-like zinc ribbon" evidence="2">
    <location>
        <begin position="25"/>
        <end position="58"/>
    </location>
</feature>
<dbReference type="InterPro" id="IPR002878">
    <property type="entry name" value="ChsH2_C"/>
</dbReference>
<organism evidence="3 4">
    <name type="scientific">Mycobacterium lehmannii</name>
    <dbReference type="NCBI Taxonomy" id="2048550"/>
    <lineage>
        <taxon>Bacteria</taxon>
        <taxon>Bacillati</taxon>
        <taxon>Actinomycetota</taxon>
        <taxon>Actinomycetes</taxon>
        <taxon>Mycobacteriales</taxon>
        <taxon>Mycobacteriaceae</taxon>
        <taxon>Mycobacterium</taxon>
    </lineage>
</organism>
<sequence>MSDDVSPANAARMLPALDKHNRAFWTGGRDGQLLITRCERCQLWVSPPTADCPDCGGRVTARPVSGLGTVFTYTVNHQPFNPAVPLPYVIAIVELDEQPGLRIAANIVDCEPDSVHVGLPVAVRFERQDLNGETVVVPVFAPR</sequence>
<dbReference type="InterPro" id="IPR012340">
    <property type="entry name" value="NA-bd_OB-fold"/>
</dbReference>
<evidence type="ECO:0000313" key="4">
    <source>
        <dbReference type="Proteomes" id="UP000053707"/>
    </source>
</evidence>
<dbReference type="Pfam" id="PF01796">
    <property type="entry name" value="OB_ChsH2_C"/>
    <property type="match status" value="1"/>
</dbReference>